<dbReference type="EMBL" id="BAAAMN010000021">
    <property type="protein sequence ID" value="GAA2034272.1"/>
    <property type="molecule type" value="Genomic_DNA"/>
</dbReference>
<organism evidence="1 2">
    <name type="scientific">Yaniella flava</name>
    <dbReference type="NCBI Taxonomy" id="287930"/>
    <lineage>
        <taxon>Bacteria</taxon>
        <taxon>Bacillati</taxon>
        <taxon>Actinomycetota</taxon>
        <taxon>Actinomycetes</taxon>
        <taxon>Micrococcales</taxon>
        <taxon>Micrococcaceae</taxon>
        <taxon>Yaniella</taxon>
    </lineage>
</organism>
<dbReference type="Proteomes" id="UP001501461">
    <property type="component" value="Unassembled WGS sequence"/>
</dbReference>
<name>A0ABP5FYB4_9MICC</name>
<accession>A0ABP5FYB4</accession>
<evidence type="ECO:0000313" key="2">
    <source>
        <dbReference type="Proteomes" id="UP001501461"/>
    </source>
</evidence>
<evidence type="ECO:0008006" key="3">
    <source>
        <dbReference type="Google" id="ProtNLM"/>
    </source>
</evidence>
<comment type="caution">
    <text evidence="1">The sequence shown here is derived from an EMBL/GenBank/DDBJ whole genome shotgun (WGS) entry which is preliminary data.</text>
</comment>
<gene>
    <name evidence="1" type="ORF">GCM10009720_13570</name>
</gene>
<reference evidence="2" key="1">
    <citation type="journal article" date="2019" name="Int. J. Syst. Evol. Microbiol.">
        <title>The Global Catalogue of Microorganisms (GCM) 10K type strain sequencing project: providing services to taxonomists for standard genome sequencing and annotation.</title>
        <authorList>
            <consortium name="The Broad Institute Genomics Platform"/>
            <consortium name="The Broad Institute Genome Sequencing Center for Infectious Disease"/>
            <person name="Wu L."/>
            <person name="Ma J."/>
        </authorList>
    </citation>
    <scope>NUCLEOTIDE SEQUENCE [LARGE SCALE GENOMIC DNA]</scope>
    <source>
        <strain evidence="2">JCM 13595</strain>
    </source>
</reference>
<protein>
    <recommendedName>
        <fullName evidence="3">Protoporphyrinogen oxidase</fullName>
    </recommendedName>
</protein>
<evidence type="ECO:0000313" key="1">
    <source>
        <dbReference type="EMBL" id="GAA2034272.1"/>
    </source>
</evidence>
<keyword evidence="2" id="KW-1185">Reference proteome</keyword>
<proteinExistence type="predicted"/>
<sequence>MAVVKRVLLIGVGAAIGWYGHSKLSKGRDEAALRAEEALRTSLSPENIGRSIGEGAASILVESTKGFLTTVREQIPALNRNQPAPPVVENLDEVQPLRVEVTEVTSERGA</sequence>